<comment type="caution">
    <text evidence="1">The sequence shown here is derived from an EMBL/GenBank/DDBJ whole genome shotgun (WGS) entry which is preliminary data.</text>
</comment>
<evidence type="ECO:0000313" key="1">
    <source>
        <dbReference type="EMBL" id="CAG8601723.1"/>
    </source>
</evidence>
<gene>
    <name evidence="1" type="ORF">PBRASI_LOCUS7679</name>
</gene>
<name>A0A9N9CFJ7_9GLOM</name>
<protein>
    <submittedName>
        <fullName evidence="1">4684_t:CDS:1</fullName>
    </submittedName>
</protein>
<accession>A0A9N9CFJ7</accession>
<reference evidence="1" key="1">
    <citation type="submission" date="2021-06" db="EMBL/GenBank/DDBJ databases">
        <authorList>
            <person name="Kallberg Y."/>
            <person name="Tangrot J."/>
            <person name="Rosling A."/>
        </authorList>
    </citation>
    <scope>NUCLEOTIDE SEQUENCE</scope>
    <source>
        <strain evidence="1">BR232B</strain>
    </source>
</reference>
<dbReference type="EMBL" id="CAJVPI010001226">
    <property type="protein sequence ID" value="CAG8601723.1"/>
    <property type="molecule type" value="Genomic_DNA"/>
</dbReference>
<dbReference type="OrthoDB" id="2396289at2759"/>
<dbReference type="AlphaFoldDB" id="A0A9N9CFJ7"/>
<dbReference type="Proteomes" id="UP000789739">
    <property type="component" value="Unassembled WGS sequence"/>
</dbReference>
<proteinExistence type="predicted"/>
<sequence>MDWNNFNVVARANPAGIMYRFESKKVLFRYSEDLNFSLEADKMQGLALKMGTKLVDGLVKAISLGAADPKTSGLADDLKDTTNKYLHNKKGDKSKDERQGERKKTLAAATSGIMQTVMGSVPSLLDASHTHGDYSLGEIALRFDSINF</sequence>
<organism evidence="1 2">
    <name type="scientific">Paraglomus brasilianum</name>
    <dbReference type="NCBI Taxonomy" id="144538"/>
    <lineage>
        <taxon>Eukaryota</taxon>
        <taxon>Fungi</taxon>
        <taxon>Fungi incertae sedis</taxon>
        <taxon>Mucoromycota</taxon>
        <taxon>Glomeromycotina</taxon>
        <taxon>Glomeromycetes</taxon>
        <taxon>Paraglomerales</taxon>
        <taxon>Paraglomeraceae</taxon>
        <taxon>Paraglomus</taxon>
    </lineage>
</organism>
<evidence type="ECO:0000313" key="2">
    <source>
        <dbReference type="Proteomes" id="UP000789739"/>
    </source>
</evidence>
<keyword evidence="2" id="KW-1185">Reference proteome</keyword>